<dbReference type="CDD" id="cd01227">
    <property type="entry name" value="PH_Dbs"/>
    <property type="match status" value="1"/>
</dbReference>
<dbReference type="PROSITE" id="PS50003">
    <property type="entry name" value="PH_DOMAIN"/>
    <property type="match status" value="1"/>
</dbReference>
<dbReference type="InterPro" id="IPR011993">
    <property type="entry name" value="PH-like_dom_sf"/>
</dbReference>
<feature type="domain" description="PH" evidence="3">
    <location>
        <begin position="169"/>
        <end position="285"/>
    </location>
</feature>
<keyword evidence="1" id="KW-0597">Phosphoprotein</keyword>
<dbReference type="AlphaFoldDB" id="A0A8C1VXQ5"/>
<dbReference type="Gene3D" id="2.30.29.30">
    <property type="entry name" value="Pleckstrin-homology domain (PH domain)/Phosphotyrosine-binding domain (PTB)"/>
    <property type="match status" value="1"/>
</dbReference>
<evidence type="ECO:0000259" key="4">
    <source>
        <dbReference type="PROSITE" id="PS50010"/>
    </source>
</evidence>
<dbReference type="Gene3D" id="1.20.900.10">
    <property type="entry name" value="Dbl homology (DH) domain"/>
    <property type="match status" value="2"/>
</dbReference>
<dbReference type="SMART" id="SM00325">
    <property type="entry name" value="RhoGEF"/>
    <property type="match status" value="1"/>
</dbReference>
<evidence type="ECO:0008006" key="7">
    <source>
        <dbReference type="Google" id="ProtNLM"/>
    </source>
</evidence>
<dbReference type="GO" id="GO:0005737">
    <property type="term" value="C:cytoplasm"/>
    <property type="evidence" value="ECO:0007669"/>
    <property type="project" value="TreeGrafter"/>
</dbReference>
<dbReference type="Pfam" id="PF00621">
    <property type="entry name" value="RhoGEF"/>
    <property type="match status" value="1"/>
</dbReference>
<name>A0A8C1VXQ5_CYPCA</name>
<evidence type="ECO:0000259" key="3">
    <source>
        <dbReference type="PROSITE" id="PS50003"/>
    </source>
</evidence>
<dbReference type="InterPro" id="IPR055251">
    <property type="entry name" value="SOS1_NGEF_PH"/>
</dbReference>
<protein>
    <recommendedName>
        <fullName evidence="7">MCF.2 cell line derived transforming sequence-like 2</fullName>
    </recommendedName>
</protein>
<dbReference type="SUPFAM" id="SSF48065">
    <property type="entry name" value="DBL homology domain (DH-domain)"/>
    <property type="match status" value="1"/>
</dbReference>
<dbReference type="PROSITE" id="PS00741">
    <property type="entry name" value="DH_1"/>
    <property type="match status" value="1"/>
</dbReference>
<dbReference type="Proteomes" id="UP000694700">
    <property type="component" value="Unplaced"/>
</dbReference>
<dbReference type="Ensembl" id="ENSCCRT00015060410.1">
    <property type="protein sequence ID" value="ENSCCRP00015058486.1"/>
    <property type="gene ID" value="ENSCCRG00015023991.1"/>
</dbReference>
<dbReference type="InterPro" id="IPR035534">
    <property type="entry name" value="DBS_PH"/>
</dbReference>
<evidence type="ECO:0000256" key="2">
    <source>
        <dbReference type="ARBA" id="ARBA00022658"/>
    </source>
</evidence>
<dbReference type="PANTHER" id="PTHR22826">
    <property type="entry name" value="RHO GUANINE EXCHANGE FACTOR-RELATED"/>
    <property type="match status" value="1"/>
</dbReference>
<evidence type="ECO:0000256" key="1">
    <source>
        <dbReference type="ARBA" id="ARBA00022553"/>
    </source>
</evidence>
<organism evidence="5 6">
    <name type="scientific">Cyprinus carpio</name>
    <name type="common">Common carp</name>
    <dbReference type="NCBI Taxonomy" id="7962"/>
    <lineage>
        <taxon>Eukaryota</taxon>
        <taxon>Metazoa</taxon>
        <taxon>Chordata</taxon>
        <taxon>Craniata</taxon>
        <taxon>Vertebrata</taxon>
        <taxon>Euteleostomi</taxon>
        <taxon>Actinopterygii</taxon>
        <taxon>Neopterygii</taxon>
        <taxon>Teleostei</taxon>
        <taxon>Ostariophysi</taxon>
        <taxon>Cypriniformes</taxon>
        <taxon>Cyprinidae</taxon>
        <taxon>Cyprininae</taxon>
        <taxon>Cyprinus</taxon>
    </lineage>
</organism>
<keyword evidence="2" id="KW-0344">Guanine-nucleotide releasing factor</keyword>
<dbReference type="Pfam" id="PF22697">
    <property type="entry name" value="SOS1_NGEF_PH"/>
    <property type="match status" value="1"/>
</dbReference>
<dbReference type="FunFam" id="2.30.29.30:FF:000078">
    <property type="entry name" value="Guanine nucleotide exchange factor DBS"/>
    <property type="match status" value="1"/>
</dbReference>
<dbReference type="PROSITE" id="PS50010">
    <property type="entry name" value="DH_2"/>
    <property type="match status" value="1"/>
</dbReference>
<sequence>AFLNSHIMNELIETERLYVEELQSIIEGYAAALDDPELFYLIPPSLENKKELLSLIIYRKLQIYEKYCQNKPRSEALWRQCGDSLFFQECQKRLDHKLSLDAYLLKPVQRITKYQLMLKEMLKCSKNSEGTAELEEALATMLDIIKSVNDSMHQIAITGFEGNLNDLGKLLMQGSFNVWTDHKKGHSKVKDLARFKPMQRHLFLYPKMLLFCKKREETSDGHEKSPSYSFKHSLKMSSVGITENVKGDIKKFEIWYNGREEVYIVQAPSMEVKNTWVSEIRKVLTSQLEACRGISGQISPSHDLSLIKTCLTCYKLPWRKHDLPCKTKIICKLPMAT</sequence>
<dbReference type="InterPro" id="IPR001849">
    <property type="entry name" value="PH_domain"/>
</dbReference>
<dbReference type="InterPro" id="IPR035899">
    <property type="entry name" value="DBL_dom_sf"/>
</dbReference>
<dbReference type="SMART" id="SM00233">
    <property type="entry name" value="PH"/>
    <property type="match status" value="1"/>
</dbReference>
<proteinExistence type="predicted"/>
<dbReference type="SUPFAM" id="SSF50729">
    <property type="entry name" value="PH domain-like"/>
    <property type="match status" value="1"/>
</dbReference>
<dbReference type="GO" id="GO:0035556">
    <property type="term" value="P:intracellular signal transduction"/>
    <property type="evidence" value="ECO:0007669"/>
    <property type="project" value="InterPro"/>
</dbReference>
<accession>A0A8C1VXQ5</accession>
<reference evidence="5" key="1">
    <citation type="submission" date="2025-08" db="UniProtKB">
        <authorList>
            <consortium name="Ensembl"/>
        </authorList>
    </citation>
    <scope>IDENTIFICATION</scope>
</reference>
<dbReference type="InterPro" id="IPR000219">
    <property type="entry name" value="DH_dom"/>
</dbReference>
<evidence type="ECO:0000313" key="6">
    <source>
        <dbReference type="Proteomes" id="UP000694700"/>
    </source>
</evidence>
<dbReference type="InterPro" id="IPR001331">
    <property type="entry name" value="GDS_CDC24_CS"/>
</dbReference>
<dbReference type="CDD" id="cd00160">
    <property type="entry name" value="RhoGEF"/>
    <property type="match status" value="1"/>
</dbReference>
<dbReference type="InterPro" id="IPR051336">
    <property type="entry name" value="RhoGEF_Guanine_NuclExch_SF"/>
</dbReference>
<feature type="domain" description="DH" evidence="4">
    <location>
        <begin position="3"/>
        <end position="151"/>
    </location>
</feature>
<evidence type="ECO:0000313" key="5">
    <source>
        <dbReference type="Ensembl" id="ENSCCRP00015058486.1"/>
    </source>
</evidence>
<dbReference type="GO" id="GO:0005085">
    <property type="term" value="F:guanyl-nucleotide exchange factor activity"/>
    <property type="evidence" value="ECO:0007669"/>
    <property type="project" value="UniProtKB-KW"/>
</dbReference>
<dbReference type="PANTHER" id="PTHR22826:SF201">
    <property type="entry name" value="GUANINE NUCLEOTIDE EXCHANGE FACTOR MCF2L2-RELATED"/>
    <property type="match status" value="1"/>
</dbReference>